<dbReference type="Pfam" id="PF13715">
    <property type="entry name" value="CarbopepD_reg_2"/>
    <property type="match status" value="1"/>
</dbReference>
<dbReference type="InterPro" id="IPR012910">
    <property type="entry name" value="Plug_dom"/>
</dbReference>
<evidence type="ECO:0000256" key="2">
    <source>
        <dbReference type="ARBA" id="ARBA00022448"/>
    </source>
</evidence>
<dbReference type="Gene3D" id="2.170.130.10">
    <property type="entry name" value="TonB-dependent receptor, plug domain"/>
    <property type="match status" value="1"/>
</dbReference>
<sequence>MIKNKLFMLLIPLLLCGTGLFAQNAAVRGIVTGSPDGKPIAGASVVVKGSVRGTTTDASGAYTVAAGTGDVLVISFLGYKPQEVPVAGRTAVDVELQEDAELVEEVIVIGYGTMKKSDLTGSVASVKASDVTQVSAGSIDKLLQGRVAGLTVIDNSNDSPEGSVTMRVRGISSINGSNSPLVVVDGVPMGDAGNLTSVNPNIIESVEVLKDASATAIYGSRGANGVIMITTKNGQKDHRNVWFSGKVGVGVFSDRLDYWRDPVQMARLENEAYENGGAEGPYTGKIWSDGTYYPSIAEIESGAWPFRTKWADHVFRTSVTQDYSVGIEGSGEKNRYYVSLGYYDGEGMQYKDDFEKYTVDMSYDHQVARNINLKTKAGFVRGFRTYNNGTSYGRNPLWPVYNGDGSYFKSQPKDYGNPVMVNNEIKNESDNMSGYALVKADWTIIPGLIMSVSGNARAEQRRSAYFNPPLYTLAGDNYNGEGGNSESTYVNLTGDAYLTYNKTIGDHTFSAMLGGSYENSVSRGSSITGRGFSNAALKDEVVSGADKVITSTSRSQEILASGFTRLNYTFKNRYLVTFTARADGASKFAKGHRWGFFPSGAISWKLEEEPWIKSLGFFDQLKLRASYGVSGNQGISPYQTFERFGFDYYWSGGKEYTVYGIGYQDGREGLGNRFVTYAGMANHELTWEKTAQMDIGLDLSIFRGRLNVTLDYYIKKTTDLLRKQYLPPSTGFDTVWVNDGEIRNKGFEVAVTGRIVSTKDWNFSATGIFSLNRNKVVSIGTAENSGATVDANGICYTQYGGSVYNDAFLNVLAIGYPVNSFYGYMVNGIIQTPQGDGSSPNTRPGELNYVGLNADGTLDPNERVIIGNPNPKFTSSLSLSLSHRCGLDLSVMMYAVYGNDIFSYRKLESPALKAGRWTAENPNNERPSLRYNRQYHASSWSVEDGSFLRISNITLGYTLPAGKLNWIRNLRVYVSASNPFTFSKVSEYDPEVGENGIGNVAYPKVCVITAGAEFKF</sequence>
<evidence type="ECO:0000256" key="4">
    <source>
        <dbReference type="ARBA" id="ARBA00022692"/>
    </source>
</evidence>
<dbReference type="Pfam" id="PF07715">
    <property type="entry name" value="Plug"/>
    <property type="match status" value="1"/>
</dbReference>
<dbReference type="InterPro" id="IPR008969">
    <property type="entry name" value="CarboxyPept-like_regulatory"/>
</dbReference>
<evidence type="ECO:0000256" key="3">
    <source>
        <dbReference type="ARBA" id="ARBA00022452"/>
    </source>
</evidence>
<feature type="domain" description="TonB-dependent receptor plug" evidence="9">
    <location>
        <begin position="116"/>
        <end position="226"/>
    </location>
</feature>
<dbReference type="EMBL" id="NFHB01000004">
    <property type="protein sequence ID" value="OUN03394.1"/>
    <property type="molecule type" value="Genomic_DNA"/>
</dbReference>
<dbReference type="InterPro" id="IPR039426">
    <property type="entry name" value="TonB-dep_rcpt-like"/>
</dbReference>
<protein>
    <recommendedName>
        <fullName evidence="9">TonB-dependent receptor plug domain-containing protein</fullName>
    </recommendedName>
</protein>
<dbReference type="Gene3D" id="2.40.170.20">
    <property type="entry name" value="TonB-dependent receptor, beta-barrel domain"/>
    <property type="match status" value="1"/>
</dbReference>
<dbReference type="Gene3D" id="2.60.40.1120">
    <property type="entry name" value="Carboxypeptidase-like, regulatory domain"/>
    <property type="match status" value="1"/>
</dbReference>
<feature type="chain" id="PRO_5012960594" description="TonB-dependent receptor plug domain-containing protein" evidence="8">
    <location>
        <begin position="23"/>
        <end position="1016"/>
    </location>
</feature>
<evidence type="ECO:0000256" key="1">
    <source>
        <dbReference type="ARBA" id="ARBA00004571"/>
    </source>
</evidence>
<keyword evidence="2 7" id="KW-0813">Transport</keyword>
<dbReference type="SUPFAM" id="SSF56935">
    <property type="entry name" value="Porins"/>
    <property type="match status" value="1"/>
</dbReference>
<dbReference type="eggNOG" id="COG1629">
    <property type="taxonomic scope" value="Bacteria"/>
</dbReference>
<evidence type="ECO:0000256" key="8">
    <source>
        <dbReference type="SAM" id="SignalP"/>
    </source>
</evidence>
<evidence type="ECO:0000256" key="6">
    <source>
        <dbReference type="ARBA" id="ARBA00023237"/>
    </source>
</evidence>
<dbReference type="SUPFAM" id="SSF49464">
    <property type="entry name" value="Carboxypeptidase regulatory domain-like"/>
    <property type="match status" value="1"/>
</dbReference>
<evidence type="ECO:0000256" key="5">
    <source>
        <dbReference type="ARBA" id="ARBA00023136"/>
    </source>
</evidence>
<evidence type="ECO:0000313" key="10">
    <source>
        <dbReference type="EMBL" id="OUN03394.1"/>
    </source>
</evidence>
<accession>A0A1Y3QUQ5</accession>
<keyword evidence="6 7" id="KW-0998">Cell outer membrane</keyword>
<dbReference type="Proteomes" id="UP000195772">
    <property type="component" value="Unassembled WGS sequence"/>
</dbReference>
<dbReference type="NCBIfam" id="TIGR04057">
    <property type="entry name" value="SusC_RagA_signa"/>
    <property type="match status" value="1"/>
</dbReference>
<feature type="signal peptide" evidence="8">
    <location>
        <begin position="1"/>
        <end position="22"/>
    </location>
</feature>
<dbReference type="InterPro" id="IPR023996">
    <property type="entry name" value="TonB-dep_OMP_SusC/RagA"/>
</dbReference>
<proteinExistence type="inferred from homology"/>
<comment type="similarity">
    <text evidence="7">Belongs to the TonB-dependent receptor family.</text>
</comment>
<dbReference type="NCBIfam" id="TIGR04056">
    <property type="entry name" value="OMP_RagA_SusC"/>
    <property type="match status" value="1"/>
</dbReference>
<name>A0A1Y3QUQ5_9BACT</name>
<keyword evidence="3 7" id="KW-1134">Transmembrane beta strand</keyword>
<dbReference type="OrthoDB" id="9768177at2"/>
<dbReference type="AlphaFoldDB" id="A0A1Y3QUQ5"/>
<reference evidence="11" key="1">
    <citation type="submission" date="2017-04" db="EMBL/GenBank/DDBJ databases">
        <title>Function of individual gut microbiota members based on whole genome sequencing of pure cultures obtained from chicken caecum.</title>
        <authorList>
            <person name="Medvecky M."/>
            <person name="Cejkova D."/>
            <person name="Polansky O."/>
            <person name="Karasova D."/>
            <person name="Kubasova T."/>
            <person name="Cizek A."/>
            <person name="Rychlik I."/>
        </authorList>
    </citation>
    <scope>NUCLEOTIDE SEQUENCE [LARGE SCALE GENOMIC DNA]</scope>
    <source>
        <strain evidence="11">An90</strain>
    </source>
</reference>
<comment type="subcellular location">
    <subcellularLocation>
        <location evidence="1 7">Cell outer membrane</location>
        <topology evidence="1 7">Multi-pass membrane protein</topology>
    </subcellularLocation>
</comment>
<dbReference type="GO" id="GO:0009279">
    <property type="term" value="C:cell outer membrane"/>
    <property type="evidence" value="ECO:0007669"/>
    <property type="project" value="UniProtKB-SubCell"/>
</dbReference>
<dbReference type="InterPro" id="IPR036942">
    <property type="entry name" value="Beta-barrel_TonB_sf"/>
</dbReference>
<dbReference type="PROSITE" id="PS52016">
    <property type="entry name" value="TONB_DEPENDENT_REC_3"/>
    <property type="match status" value="1"/>
</dbReference>
<evidence type="ECO:0000256" key="7">
    <source>
        <dbReference type="PROSITE-ProRule" id="PRU01360"/>
    </source>
</evidence>
<evidence type="ECO:0000313" key="11">
    <source>
        <dbReference type="Proteomes" id="UP000195772"/>
    </source>
</evidence>
<keyword evidence="8" id="KW-0732">Signal</keyword>
<organism evidence="10 11">
    <name type="scientific">Alistipes onderdonkii</name>
    <dbReference type="NCBI Taxonomy" id="328813"/>
    <lineage>
        <taxon>Bacteria</taxon>
        <taxon>Pseudomonadati</taxon>
        <taxon>Bacteroidota</taxon>
        <taxon>Bacteroidia</taxon>
        <taxon>Bacteroidales</taxon>
        <taxon>Rikenellaceae</taxon>
        <taxon>Alistipes</taxon>
    </lineage>
</organism>
<dbReference type="InterPro" id="IPR037066">
    <property type="entry name" value="Plug_dom_sf"/>
</dbReference>
<evidence type="ECO:0000259" key="9">
    <source>
        <dbReference type="Pfam" id="PF07715"/>
    </source>
</evidence>
<dbReference type="InterPro" id="IPR023997">
    <property type="entry name" value="TonB-dep_OMP_SusC/RagA_CS"/>
</dbReference>
<gene>
    <name evidence="10" type="ORF">B5G41_06800</name>
</gene>
<keyword evidence="4 7" id="KW-0812">Transmembrane</keyword>
<comment type="caution">
    <text evidence="10">The sequence shown here is derived from an EMBL/GenBank/DDBJ whole genome shotgun (WGS) entry which is preliminary data.</text>
</comment>
<keyword evidence="5 7" id="KW-0472">Membrane</keyword>